<evidence type="ECO:0000313" key="3">
    <source>
        <dbReference type="EMBL" id="KAE8145215.1"/>
    </source>
</evidence>
<protein>
    <submittedName>
        <fullName evidence="3">Uncharacterized protein</fullName>
    </submittedName>
</protein>
<accession>A0A5N6TFR8</accession>
<sequence>MSFGVRRQINLSIRSRSSFTLTQPARSTPRPHYFRQQQQHHPYSSTPPNSSSPYNRSQFKIAPFIAIFALGSGSYALLVKSRTGIHKPKADSQSPDS</sequence>
<keyword evidence="2" id="KW-1133">Transmembrane helix</keyword>
<dbReference type="OrthoDB" id="442176at2759"/>
<reference evidence="3 4" key="1">
    <citation type="submission" date="2019-04" db="EMBL/GenBank/DDBJ databases">
        <title>Friends and foes A comparative genomics study of 23 Aspergillus species from section Flavi.</title>
        <authorList>
            <consortium name="DOE Joint Genome Institute"/>
            <person name="Kjaerbolling I."/>
            <person name="Vesth T."/>
            <person name="Frisvad J.C."/>
            <person name="Nybo J.L."/>
            <person name="Theobald S."/>
            <person name="Kildgaard S."/>
            <person name="Isbrandt T."/>
            <person name="Kuo A."/>
            <person name="Sato A."/>
            <person name="Lyhne E.K."/>
            <person name="Kogle M.E."/>
            <person name="Wiebenga A."/>
            <person name="Kun R.S."/>
            <person name="Lubbers R.J."/>
            <person name="Makela M.R."/>
            <person name="Barry K."/>
            <person name="Chovatia M."/>
            <person name="Clum A."/>
            <person name="Daum C."/>
            <person name="Haridas S."/>
            <person name="He G."/>
            <person name="LaButti K."/>
            <person name="Lipzen A."/>
            <person name="Mondo S."/>
            <person name="Riley R."/>
            <person name="Salamov A."/>
            <person name="Simmons B.A."/>
            <person name="Magnuson J.K."/>
            <person name="Henrissat B."/>
            <person name="Mortensen U.H."/>
            <person name="Larsen T.O."/>
            <person name="Devries R.P."/>
            <person name="Grigoriev I.V."/>
            <person name="Machida M."/>
            <person name="Baker S.E."/>
            <person name="Andersen M.R."/>
        </authorList>
    </citation>
    <scope>NUCLEOTIDE SEQUENCE [LARGE SCALE GENOMIC DNA]</scope>
    <source>
        <strain evidence="3 4">IBT 18842</strain>
    </source>
</reference>
<gene>
    <name evidence="3" type="ORF">BDV25DRAFT_165149</name>
</gene>
<feature type="region of interest" description="Disordered" evidence="1">
    <location>
        <begin position="16"/>
        <end position="55"/>
    </location>
</feature>
<organism evidence="3 4">
    <name type="scientific">Aspergillus avenaceus</name>
    <dbReference type="NCBI Taxonomy" id="36643"/>
    <lineage>
        <taxon>Eukaryota</taxon>
        <taxon>Fungi</taxon>
        <taxon>Dikarya</taxon>
        <taxon>Ascomycota</taxon>
        <taxon>Pezizomycotina</taxon>
        <taxon>Eurotiomycetes</taxon>
        <taxon>Eurotiomycetidae</taxon>
        <taxon>Eurotiales</taxon>
        <taxon>Aspergillaceae</taxon>
        <taxon>Aspergillus</taxon>
        <taxon>Aspergillus subgen. Circumdati</taxon>
    </lineage>
</organism>
<dbReference type="EMBL" id="ML742371">
    <property type="protein sequence ID" value="KAE8145215.1"/>
    <property type="molecule type" value="Genomic_DNA"/>
</dbReference>
<feature type="transmembrane region" description="Helical" evidence="2">
    <location>
        <begin position="61"/>
        <end position="79"/>
    </location>
</feature>
<keyword evidence="2" id="KW-0812">Transmembrane</keyword>
<feature type="compositionally biased region" description="Low complexity" evidence="1">
    <location>
        <begin position="42"/>
        <end position="55"/>
    </location>
</feature>
<keyword evidence="4" id="KW-1185">Reference proteome</keyword>
<feature type="compositionally biased region" description="Polar residues" evidence="1">
    <location>
        <begin position="16"/>
        <end position="26"/>
    </location>
</feature>
<name>A0A5N6TFR8_ASPAV</name>
<evidence type="ECO:0000313" key="4">
    <source>
        <dbReference type="Proteomes" id="UP000325780"/>
    </source>
</evidence>
<dbReference type="AlphaFoldDB" id="A0A5N6TFR8"/>
<keyword evidence="2" id="KW-0472">Membrane</keyword>
<proteinExistence type="predicted"/>
<evidence type="ECO:0000256" key="2">
    <source>
        <dbReference type="SAM" id="Phobius"/>
    </source>
</evidence>
<dbReference type="Proteomes" id="UP000325780">
    <property type="component" value="Unassembled WGS sequence"/>
</dbReference>
<evidence type="ECO:0000256" key="1">
    <source>
        <dbReference type="SAM" id="MobiDB-lite"/>
    </source>
</evidence>